<dbReference type="Pfam" id="PF21983">
    <property type="entry name" value="NikA-like"/>
    <property type="match status" value="1"/>
</dbReference>
<dbReference type="EMBL" id="CP001999">
    <property type="protein sequence ID" value="ADG94083.1"/>
    <property type="molecule type" value="Genomic_DNA"/>
</dbReference>
<sequence>MSEKTNKNTTIRFRVSEEESKQIDKLCELFQMSKSELIRCIILGDISNSNFLLEMGNLPIIRQWAYIKDKIGLTDNILENEIQNIKKILG</sequence>
<dbReference type="CDD" id="cd21631">
    <property type="entry name" value="RHH_CopG_NikR-like"/>
    <property type="match status" value="1"/>
</dbReference>
<dbReference type="HOGENOM" id="CLU_2434478_0_0_7"/>
<dbReference type="AlphaFoldDB" id="D5V1C1"/>
<dbReference type="Proteomes" id="UP000000939">
    <property type="component" value="Chromosome"/>
</dbReference>
<dbReference type="KEGG" id="ant:Arnit_2433"/>
<evidence type="ECO:0000313" key="2">
    <source>
        <dbReference type="Proteomes" id="UP000000939"/>
    </source>
</evidence>
<keyword evidence="2" id="KW-1185">Reference proteome</keyword>
<organism evidence="1 2">
    <name type="scientific">Arcobacter nitrofigilis (strain ATCC 33309 / DSM 7299 / CCUG 15893 / LMG 7604 / NCTC 12251 / CI)</name>
    <name type="common">Campylobacter nitrofigilis</name>
    <dbReference type="NCBI Taxonomy" id="572480"/>
    <lineage>
        <taxon>Bacteria</taxon>
        <taxon>Pseudomonadati</taxon>
        <taxon>Campylobacterota</taxon>
        <taxon>Epsilonproteobacteria</taxon>
        <taxon>Campylobacterales</taxon>
        <taxon>Arcobacteraceae</taxon>
        <taxon>Arcobacter</taxon>
    </lineage>
</organism>
<proteinExistence type="predicted"/>
<reference evidence="1 2" key="1">
    <citation type="journal article" date="2010" name="Stand. Genomic Sci.">
        <title>Complete genome sequence of Arcobacter nitrofigilis type strain (CI).</title>
        <authorList>
            <person name="Pati A."/>
            <person name="Gronow S."/>
            <person name="Lapidus A."/>
            <person name="Copeland A."/>
            <person name="Glavina Del Rio T."/>
            <person name="Nolan M."/>
            <person name="Lucas S."/>
            <person name="Tice H."/>
            <person name="Cheng J.F."/>
            <person name="Han C."/>
            <person name="Chertkov O."/>
            <person name="Bruce D."/>
            <person name="Tapia R."/>
            <person name="Goodwin L."/>
            <person name="Pitluck S."/>
            <person name="Liolios K."/>
            <person name="Ivanova N."/>
            <person name="Mavromatis K."/>
            <person name="Chen A."/>
            <person name="Palaniappan K."/>
            <person name="Land M."/>
            <person name="Hauser L."/>
            <person name="Chang Y.J."/>
            <person name="Jeffries C.D."/>
            <person name="Detter J.C."/>
            <person name="Rohde M."/>
            <person name="Goker M."/>
            <person name="Bristow J."/>
            <person name="Eisen J.A."/>
            <person name="Markowitz V."/>
            <person name="Hugenholtz P."/>
            <person name="Klenk H.P."/>
            <person name="Kyrpides N.C."/>
        </authorList>
    </citation>
    <scope>NUCLEOTIDE SEQUENCE [LARGE SCALE GENOMIC DNA]</scope>
    <source>
        <strain evidence="2">ATCC 33309 / DSM 7299 / CCUG 15893 / LMG 7604 / NCTC 12251 / CI</strain>
    </source>
</reference>
<accession>D5V1C1</accession>
<evidence type="ECO:0000313" key="1">
    <source>
        <dbReference type="EMBL" id="ADG94083.1"/>
    </source>
</evidence>
<dbReference type="InterPro" id="IPR053842">
    <property type="entry name" value="NikA-like"/>
</dbReference>
<dbReference type="STRING" id="572480.Arnit_2433"/>
<name>D5V1C1_ARCNC</name>
<dbReference type="RefSeq" id="WP_013136228.1">
    <property type="nucleotide sequence ID" value="NC_014166.1"/>
</dbReference>
<protein>
    <submittedName>
        <fullName evidence="1">IBR domain containing protein</fullName>
    </submittedName>
</protein>
<dbReference type="OrthoDB" id="3176748at2"/>
<gene>
    <name evidence="1" type="ordered locus">Arnit_2433</name>
</gene>